<dbReference type="GO" id="GO:0000287">
    <property type="term" value="F:magnesium ion binding"/>
    <property type="evidence" value="ECO:0007669"/>
    <property type="project" value="UniProtKB-UniRule"/>
</dbReference>
<dbReference type="GO" id="GO:0008652">
    <property type="term" value="P:amino acid biosynthetic process"/>
    <property type="evidence" value="ECO:0007669"/>
    <property type="project" value="UniProtKB-KW"/>
</dbReference>
<dbReference type="NCBIfam" id="NF010552">
    <property type="entry name" value="PRK13946.1"/>
    <property type="match status" value="1"/>
</dbReference>
<dbReference type="AlphaFoldDB" id="A0A7Y3RJH8"/>
<organism evidence="12 13">
    <name type="scientific">Parvularcula mediterranea</name>
    <dbReference type="NCBI Taxonomy" id="2732508"/>
    <lineage>
        <taxon>Bacteria</taxon>
        <taxon>Pseudomonadati</taxon>
        <taxon>Pseudomonadota</taxon>
        <taxon>Alphaproteobacteria</taxon>
        <taxon>Parvularculales</taxon>
        <taxon>Parvularculaceae</taxon>
        <taxon>Parvularcula</taxon>
    </lineage>
</organism>
<dbReference type="EMBL" id="JABFCX010000002">
    <property type="protein sequence ID" value="NNU15239.1"/>
    <property type="molecule type" value="Genomic_DNA"/>
</dbReference>
<keyword evidence="6 11" id="KW-0547">Nucleotide-binding</keyword>
<evidence type="ECO:0000256" key="6">
    <source>
        <dbReference type="ARBA" id="ARBA00022741"/>
    </source>
</evidence>
<keyword evidence="7 11" id="KW-0418">Kinase</keyword>
<evidence type="ECO:0000256" key="3">
    <source>
        <dbReference type="ARBA" id="ARBA00012154"/>
    </source>
</evidence>
<evidence type="ECO:0000256" key="8">
    <source>
        <dbReference type="ARBA" id="ARBA00022840"/>
    </source>
</evidence>
<comment type="subcellular location">
    <subcellularLocation>
        <location evidence="11">Cytoplasm</location>
    </subcellularLocation>
</comment>
<evidence type="ECO:0000256" key="9">
    <source>
        <dbReference type="ARBA" id="ARBA00023141"/>
    </source>
</evidence>
<feature type="binding site" evidence="11">
    <location>
        <position position="73"/>
    </location>
    <ligand>
        <name>substrate</name>
    </ligand>
</feature>
<keyword evidence="11" id="KW-0479">Metal-binding</keyword>
<dbReference type="InterPro" id="IPR000623">
    <property type="entry name" value="Shikimate_kinase/TSH1"/>
</dbReference>
<keyword evidence="11" id="KW-0963">Cytoplasm</keyword>
<dbReference type="PROSITE" id="PS01128">
    <property type="entry name" value="SHIKIMATE_KINASE"/>
    <property type="match status" value="1"/>
</dbReference>
<evidence type="ECO:0000256" key="10">
    <source>
        <dbReference type="ARBA" id="ARBA00048567"/>
    </source>
</evidence>
<feature type="binding site" evidence="11">
    <location>
        <position position="152"/>
    </location>
    <ligand>
        <name>substrate</name>
    </ligand>
</feature>
<dbReference type="InterPro" id="IPR027417">
    <property type="entry name" value="P-loop_NTPase"/>
</dbReference>
<protein>
    <recommendedName>
        <fullName evidence="3 11">Shikimate kinase</fullName>
        <shortName evidence="11">SK</shortName>
        <ecNumber evidence="3 11">2.7.1.71</ecNumber>
    </recommendedName>
</protein>
<dbReference type="PANTHER" id="PTHR21087:SF16">
    <property type="entry name" value="SHIKIMATE KINASE 1, CHLOROPLASTIC"/>
    <property type="match status" value="1"/>
</dbReference>
<feature type="binding site" evidence="11">
    <location>
        <position position="49"/>
    </location>
    <ligand>
        <name>substrate</name>
    </ligand>
</feature>
<comment type="cofactor">
    <cofactor evidence="11">
        <name>Mg(2+)</name>
        <dbReference type="ChEBI" id="CHEBI:18420"/>
    </cofactor>
    <text evidence="11">Binds 1 Mg(2+) ion per subunit.</text>
</comment>
<keyword evidence="8 11" id="KW-0067">ATP-binding</keyword>
<evidence type="ECO:0000256" key="1">
    <source>
        <dbReference type="ARBA" id="ARBA00004842"/>
    </source>
</evidence>
<keyword evidence="9 11" id="KW-0057">Aromatic amino acid biosynthesis</keyword>
<keyword evidence="11" id="KW-0460">Magnesium</keyword>
<comment type="subunit">
    <text evidence="11">Monomer.</text>
</comment>
<evidence type="ECO:0000256" key="5">
    <source>
        <dbReference type="ARBA" id="ARBA00022679"/>
    </source>
</evidence>
<comment type="caution">
    <text evidence="11">Lacks conserved residue(s) required for the propagation of feature annotation.</text>
</comment>
<evidence type="ECO:0000313" key="13">
    <source>
        <dbReference type="Proteomes" id="UP000536835"/>
    </source>
</evidence>
<comment type="function">
    <text evidence="11">Catalyzes the specific phosphorylation of the 3-hydroxyl group of shikimic acid using ATP as a cosubstrate.</text>
</comment>
<dbReference type="PANTHER" id="PTHR21087">
    <property type="entry name" value="SHIKIMATE KINASE"/>
    <property type="match status" value="1"/>
</dbReference>
<evidence type="ECO:0000313" key="12">
    <source>
        <dbReference type="EMBL" id="NNU15239.1"/>
    </source>
</evidence>
<dbReference type="EC" id="2.7.1.71" evidence="3 11"/>
<proteinExistence type="inferred from homology"/>
<comment type="pathway">
    <text evidence="1 11">Metabolic intermediate biosynthesis; chorismate biosynthesis; chorismate from D-erythrose 4-phosphate and phosphoenolpyruvate: step 5/7.</text>
</comment>
<feature type="binding site" evidence="11">
    <location>
        <position position="95"/>
    </location>
    <ligand>
        <name>substrate</name>
    </ligand>
</feature>
<dbReference type="PRINTS" id="PR01100">
    <property type="entry name" value="SHIKIMTKNASE"/>
</dbReference>
<dbReference type="Gene3D" id="3.40.50.300">
    <property type="entry name" value="P-loop containing nucleotide triphosphate hydrolases"/>
    <property type="match status" value="1"/>
</dbReference>
<dbReference type="GO" id="GO:0009073">
    <property type="term" value="P:aromatic amino acid family biosynthetic process"/>
    <property type="evidence" value="ECO:0007669"/>
    <property type="project" value="UniProtKB-KW"/>
</dbReference>
<dbReference type="HAMAP" id="MF_00109">
    <property type="entry name" value="Shikimate_kinase"/>
    <property type="match status" value="1"/>
</dbReference>
<accession>A0A7Y3RJH8</accession>
<evidence type="ECO:0000256" key="4">
    <source>
        <dbReference type="ARBA" id="ARBA00022605"/>
    </source>
</evidence>
<dbReference type="GO" id="GO:0005524">
    <property type="term" value="F:ATP binding"/>
    <property type="evidence" value="ECO:0007669"/>
    <property type="project" value="UniProtKB-UniRule"/>
</dbReference>
<keyword evidence="13" id="KW-1185">Reference proteome</keyword>
<dbReference type="GO" id="GO:0009423">
    <property type="term" value="P:chorismate biosynthetic process"/>
    <property type="evidence" value="ECO:0007669"/>
    <property type="project" value="UniProtKB-UniRule"/>
</dbReference>
<dbReference type="GO" id="GO:0005829">
    <property type="term" value="C:cytosol"/>
    <property type="evidence" value="ECO:0007669"/>
    <property type="project" value="TreeGrafter"/>
</dbReference>
<evidence type="ECO:0000256" key="11">
    <source>
        <dbReference type="HAMAP-Rule" id="MF_00109"/>
    </source>
</evidence>
<sequence>MNNVARFPFPRPELRLTRPIVLVGLMGAGKSTTGRRLAKKLGVPFADADDEIEEAAGMRIADIFEIYGEEEFREGERKVMQRLLESGPSVLATGGGAFMNEETRALVKATSTSVWLKADLATHVRRTALRDTRPILKRGDPEDILRKLIEERSPVYAQADVTVLSQDGPHKDTVGSIIKALRKRVREGETI</sequence>
<evidence type="ECO:0000256" key="7">
    <source>
        <dbReference type="ARBA" id="ARBA00022777"/>
    </source>
</evidence>
<dbReference type="Proteomes" id="UP000536835">
    <property type="component" value="Unassembled WGS sequence"/>
</dbReference>
<dbReference type="InterPro" id="IPR023000">
    <property type="entry name" value="Shikimate_kinase_CS"/>
</dbReference>
<dbReference type="RefSeq" id="WP_173196567.1">
    <property type="nucleotide sequence ID" value="NZ_JABFCX010000002.1"/>
</dbReference>
<reference evidence="12 13" key="1">
    <citation type="submission" date="2020-05" db="EMBL/GenBank/DDBJ databases">
        <title>Parvularcula mediterraneae sp. nov., isolated from polypropylene straw from shallow seawater of the seashore of Laganas in Zakynthos island, Greece.</title>
        <authorList>
            <person name="Szabo I."/>
            <person name="Al-Omari J."/>
            <person name="Rado J."/>
            <person name="Szerdahelyi G.S."/>
        </authorList>
    </citation>
    <scope>NUCLEOTIDE SEQUENCE [LARGE SCALE GENOMIC DNA]</scope>
    <source>
        <strain evidence="12 13">ZS-1/3</strain>
    </source>
</reference>
<keyword evidence="5 11" id="KW-0808">Transferase</keyword>
<dbReference type="CDD" id="cd00464">
    <property type="entry name" value="SK"/>
    <property type="match status" value="1"/>
</dbReference>
<comment type="catalytic activity">
    <reaction evidence="10 11">
        <text>shikimate + ATP = 3-phosphoshikimate + ADP + H(+)</text>
        <dbReference type="Rhea" id="RHEA:13121"/>
        <dbReference type="ChEBI" id="CHEBI:15378"/>
        <dbReference type="ChEBI" id="CHEBI:30616"/>
        <dbReference type="ChEBI" id="CHEBI:36208"/>
        <dbReference type="ChEBI" id="CHEBI:145989"/>
        <dbReference type="ChEBI" id="CHEBI:456216"/>
        <dbReference type="EC" id="2.7.1.71"/>
    </reaction>
</comment>
<comment type="caution">
    <text evidence="12">The sequence shown here is derived from an EMBL/GenBank/DDBJ whole genome shotgun (WGS) entry which is preliminary data.</text>
</comment>
<dbReference type="UniPathway" id="UPA00053">
    <property type="reaction ID" value="UER00088"/>
</dbReference>
<evidence type="ECO:0000256" key="2">
    <source>
        <dbReference type="ARBA" id="ARBA00006997"/>
    </source>
</evidence>
<dbReference type="Pfam" id="PF01202">
    <property type="entry name" value="SKI"/>
    <property type="match status" value="1"/>
</dbReference>
<feature type="binding site" evidence="11">
    <location>
        <begin position="27"/>
        <end position="32"/>
    </location>
    <ligand>
        <name>ATP</name>
        <dbReference type="ChEBI" id="CHEBI:30616"/>
    </ligand>
</feature>
<gene>
    <name evidence="11" type="primary">aroK</name>
    <name evidence="12" type="ORF">HK107_02730</name>
</gene>
<feature type="binding site" evidence="11">
    <location>
        <position position="31"/>
    </location>
    <ligand>
        <name>Mg(2+)</name>
        <dbReference type="ChEBI" id="CHEBI:18420"/>
    </ligand>
</feature>
<dbReference type="InterPro" id="IPR031322">
    <property type="entry name" value="Shikimate/glucono_kinase"/>
</dbReference>
<keyword evidence="4 11" id="KW-0028">Amino-acid biosynthesis</keyword>
<feature type="binding site" evidence="11">
    <location>
        <position position="133"/>
    </location>
    <ligand>
        <name>ATP</name>
        <dbReference type="ChEBI" id="CHEBI:30616"/>
    </ligand>
</feature>
<comment type="similarity">
    <text evidence="2 11">Belongs to the shikimate kinase family.</text>
</comment>
<dbReference type="SUPFAM" id="SSF52540">
    <property type="entry name" value="P-loop containing nucleoside triphosphate hydrolases"/>
    <property type="match status" value="1"/>
</dbReference>
<name>A0A7Y3RJH8_9PROT</name>
<dbReference type="GO" id="GO:0004765">
    <property type="term" value="F:shikimate kinase activity"/>
    <property type="evidence" value="ECO:0007669"/>
    <property type="project" value="UniProtKB-UniRule"/>
</dbReference>